<reference evidence="1 2" key="1">
    <citation type="journal article" date="2014" name="BMC Genomics">
        <title>Genome and secretome analysis of the hemibiotrophic fungal pathogen, Moniliophthora roreri, which causes frosty pod rot disease of cacao: mechanisms of the biotrophic and necrotrophic phases.</title>
        <authorList>
            <person name="Meinhardt L.W."/>
            <person name="Costa G.G.L."/>
            <person name="Thomazella D.P.T."/>
            <person name="Teixeira P.J.P.L."/>
            <person name="Carazzolle M.F."/>
            <person name="Schuster S.C."/>
            <person name="Carlson J.E."/>
            <person name="Guiltinan M.J."/>
            <person name="Mieczkowski P."/>
            <person name="Farmer A."/>
            <person name="Ramaraj T."/>
            <person name="Crozier J."/>
            <person name="Davis R.E."/>
            <person name="Shao J."/>
            <person name="Melnick R.L."/>
            <person name="Pereira G.A.G."/>
            <person name="Bailey B.A."/>
        </authorList>
    </citation>
    <scope>NUCLEOTIDE SEQUENCE [LARGE SCALE GENOMIC DNA]</scope>
    <source>
        <strain evidence="1 2">MCA 2997</strain>
    </source>
</reference>
<gene>
    <name evidence="1" type="ORF">Moror_14228</name>
</gene>
<sequence length="173" mass="18922">MSGPPLPAYAPVYYDETHHGKWYMQPQVMSMGNSANLMGYLLHHSTDTDGSFAICAAGGNCTLVSKRLYESIPSEHRPPLDTTDGGLAVSFMTGGSQKSIGSTIMPIVLTDANTNQKFCIKLYALVMEDLLMGMFVGKEGIKFIKGEMWGGGRVTYDMDFGNGKTATIVYNWR</sequence>
<dbReference type="EMBL" id="AWSO01000122">
    <property type="protein sequence ID" value="ESK94733.1"/>
    <property type="molecule type" value="Genomic_DNA"/>
</dbReference>
<organism evidence="1 2">
    <name type="scientific">Moniliophthora roreri (strain MCA 2997)</name>
    <name type="common">Cocoa frosty pod rot fungus</name>
    <name type="synonym">Crinipellis roreri</name>
    <dbReference type="NCBI Taxonomy" id="1381753"/>
    <lineage>
        <taxon>Eukaryota</taxon>
        <taxon>Fungi</taxon>
        <taxon>Dikarya</taxon>
        <taxon>Basidiomycota</taxon>
        <taxon>Agaricomycotina</taxon>
        <taxon>Agaricomycetes</taxon>
        <taxon>Agaricomycetidae</taxon>
        <taxon>Agaricales</taxon>
        <taxon>Marasmiineae</taxon>
        <taxon>Marasmiaceae</taxon>
        <taxon>Moniliophthora</taxon>
    </lineage>
</organism>
<dbReference type="OrthoDB" id="5378863at2759"/>
<evidence type="ECO:0000313" key="2">
    <source>
        <dbReference type="Proteomes" id="UP000017559"/>
    </source>
</evidence>
<dbReference type="AlphaFoldDB" id="V2X6G0"/>
<dbReference type="HOGENOM" id="CLU_131067_0_0_1"/>
<comment type="caution">
    <text evidence="1">The sequence shown here is derived from an EMBL/GenBank/DDBJ whole genome shotgun (WGS) entry which is preliminary data.</text>
</comment>
<evidence type="ECO:0000313" key="1">
    <source>
        <dbReference type="EMBL" id="ESK94733.1"/>
    </source>
</evidence>
<proteinExistence type="predicted"/>
<accession>V2X6G0</accession>
<dbReference type="Proteomes" id="UP000017559">
    <property type="component" value="Unassembled WGS sequence"/>
</dbReference>
<keyword evidence="2" id="KW-1185">Reference proteome</keyword>
<dbReference type="KEGG" id="mrr:Moror_14228"/>
<name>V2X6G0_MONRO</name>
<protein>
    <submittedName>
        <fullName evidence="1">Uncharacterized protein</fullName>
    </submittedName>
</protein>